<dbReference type="Pfam" id="PF02681">
    <property type="entry name" value="DUF212"/>
    <property type="match status" value="1"/>
</dbReference>
<dbReference type="PANTHER" id="PTHR31446:SF29">
    <property type="entry name" value="ACID PHOSPHATASE_VANADIUM-DEPENDENT HALOPEROXIDASE-RELATED PROTEIN"/>
    <property type="match status" value="1"/>
</dbReference>
<dbReference type="PANTHER" id="PTHR31446">
    <property type="entry name" value="ACID PHOSPHATASE/VANADIUM-DEPENDENT HALOPEROXIDASE-RELATED PROTEIN"/>
    <property type="match status" value="1"/>
</dbReference>
<gene>
    <name evidence="3" type="primary">LOC112291852</name>
    <name evidence="2" type="ORF">PHYPA_018991</name>
</gene>
<proteinExistence type="predicted"/>
<protein>
    <submittedName>
        <fullName evidence="2 3">Uncharacterized protein</fullName>
    </submittedName>
</protein>
<accession>A0A2K1JJ64</accession>
<evidence type="ECO:0000313" key="3">
    <source>
        <dbReference type="EnsemblPlants" id="Pp3c14_24670V3.1"/>
    </source>
</evidence>
<dbReference type="EnsemblPlants" id="Pp3c14_24670V3.2">
    <property type="protein sequence ID" value="Pp3c14_24670V3.2"/>
    <property type="gene ID" value="Pp3c14_24670"/>
</dbReference>
<dbReference type="EMBL" id="ABEU02000014">
    <property type="protein sequence ID" value="PNR41588.1"/>
    <property type="molecule type" value="Genomic_DNA"/>
</dbReference>
<reference evidence="3" key="3">
    <citation type="submission" date="2020-12" db="UniProtKB">
        <authorList>
            <consortium name="EnsemblPlants"/>
        </authorList>
    </citation>
    <scope>IDENTIFICATION</scope>
</reference>
<evidence type="ECO:0000256" key="1">
    <source>
        <dbReference type="SAM" id="MobiDB-lite"/>
    </source>
</evidence>
<dbReference type="EnsemblPlants" id="Pp3c14_24670V3.5">
    <property type="protein sequence ID" value="Pp3c14_24670V3.5"/>
    <property type="gene ID" value="Pp3c14_24670"/>
</dbReference>
<sequence>MACLALSRTAGPSTLYLPIGSPLHPRHLFRHFVPALDNANLHPRCALSRQGWSIICGTSWNHHARKETSVAGQQCCQSHSCSSFSEGRSNEDVSCSAGEDADKSPTHSPLHLTTFLAQALAIVSYWRARLHRCRAELETLCEESERETSEGALLMQGSMGMALLSISMIARDRISPVLITLRTNPTFMSGLVAWAIAQVLKVFTKYFVERRWDWKMLVGSGGMPSSHSALCVGLTTAVALCHGVGDSLFPVCLGFTLIVMYDAAGVRRHAGRQAEVLNMIVEDLFQGHPVSEKKLKELLGHTPLQVGAGAILGMICGYICSRSSMVY</sequence>
<reference evidence="2 4" key="2">
    <citation type="journal article" date="2018" name="Plant J.">
        <title>The Physcomitrella patens chromosome-scale assembly reveals moss genome structure and evolution.</title>
        <authorList>
            <person name="Lang D."/>
            <person name="Ullrich K.K."/>
            <person name="Murat F."/>
            <person name="Fuchs J."/>
            <person name="Jenkins J."/>
            <person name="Haas F.B."/>
            <person name="Piednoel M."/>
            <person name="Gundlach H."/>
            <person name="Van Bel M."/>
            <person name="Meyberg R."/>
            <person name="Vives C."/>
            <person name="Morata J."/>
            <person name="Symeonidi A."/>
            <person name="Hiss M."/>
            <person name="Muchero W."/>
            <person name="Kamisugi Y."/>
            <person name="Saleh O."/>
            <person name="Blanc G."/>
            <person name="Decker E.L."/>
            <person name="van Gessel N."/>
            <person name="Grimwood J."/>
            <person name="Hayes R.D."/>
            <person name="Graham S.W."/>
            <person name="Gunter L.E."/>
            <person name="McDaniel S.F."/>
            <person name="Hoernstein S.N.W."/>
            <person name="Larsson A."/>
            <person name="Li F.W."/>
            <person name="Perroud P.F."/>
            <person name="Phillips J."/>
            <person name="Ranjan P."/>
            <person name="Rokshar D.S."/>
            <person name="Rothfels C.J."/>
            <person name="Schneider L."/>
            <person name="Shu S."/>
            <person name="Stevenson D.W."/>
            <person name="Thummler F."/>
            <person name="Tillich M."/>
            <person name="Villarreal Aguilar J.C."/>
            <person name="Widiez T."/>
            <person name="Wong G.K."/>
            <person name="Wymore A."/>
            <person name="Zhang Y."/>
            <person name="Zimmer A.D."/>
            <person name="Quatrano R.S."/>
            <person name="Mayer K.F.X."/>
            <person name="Goodstein D."/>
            <person name="Casacuberta J.M."/>
            <person name="Vandepoele K."/>
            <person name="Reski R."/>
            <person name="Cuming A.C."/>
            <person name="Tuskan G.A."/>
            <person name="Maumus F."/>
            <person name="Salse J."/>
            <person name="Schmutz J."/>
            <person name="Rensing S.A."/>
        </authorList>
    </citation>
    <scope>NUCLEOTIDE SEQUENCE [LARGE SCALE GENOMIC DNA]</scope>
    <source>
        <strain evidence="3 4">cv. Gransden 2004</strain>
    </source>
</reference>
<dbReference type="Proteomes" id="UP000006727">
    <property type="component" value="Chromosome 14"/>
</dbReference>
<dbReference type="Gramene" id="Pp3c14_24670V3.4">
    <property type="protein sequence ID" value="Pp3c14_24670V3.4"/>
    <property type="gene ID" value="Pp3c14_24670"/>
</dbReference>
<dbReference type="AlphaFoldDB" id="A0A2K1JJ64"/>
<dbReference type="EnsemblPlants" id="Pp3c14_24670V3.4">
    <property type="protein sequence ID" value="Pp3c14_24670V3.4"/>
    <property type="gene ID" value="Pp3c14_24670"/>
</dbReference>
<organism evidence="2">
    <name type="scientific">Physcomitrium patens</name>
    <name type="common">Spreading-leaved earth moss</name>
    <name type="synonym">Physcomitrella patens</name>
    <dbReference type="NCBI Taxonomy" id="3218"/>
    <lineage>
        <taxon>Eukaryota</taxon>
        <taxon>Viridiplantae</taxon>
        <taxon>Streptophyta</taxon>
        <taxon>Embryophyta</taxon>
        <taxon>Bryophyta</taxon>
        <taxon>Bryophytina</taxon>
        <taxon>Bryopsida</taxon>
        <taxon>Funariidae</taxon>
        <taxon>Funariales</taxon>
        <taxon>Funariaceae</taxon>
        <taxon>Physcomitrium</taxon>
    </lineage>
</organism>
<dbReference type="FunCoup" id="A0A2K1JJ64">
    <property type="interactions" value="699"/>
</dbReference>
<evidence type="ECO:0000313" key="4">
    <source>
        <dbReference type="Proteomes" id="UP000006727"/>
    </source>
</evidence>
<name>A0A2K1JJ64_PHYPA</name>
<dbReference type="Gramene" id="Pp3c14_24670V3.5">
    <property type="protein sequence ID" value="Pp3c14_24670V3.5"/>
    <property type="gene ID" value="Pp3c14_24670"/>
</dbReference>
<dbReference type="Gramene" id="Pp3c14_24670V3.1">
    <property type="protein sequence ID" value="Pp3c14_24670V3.1"/>
    <property type="gene ID" value="Pp3c14_24670"/>
</dbReference>
<feature type="region of interest" description="Disordered" evidence="1">
    <location>
        <begin position="80"/>
        <end position="100"/>
    </location>
</feature>
<dbReference type="Gramene" id="Pp3c14_24670V3.2">
    <property type="protein sequence ID" value="Pp3c14_24670V3.2"/>
    <property type="gene ID" value="Pp3c14_24670"/>
</dbReference>
<dbReference type="Gramene" id="Pp3c14_24670V3.3">
    <property type="protein sequence ID" value="Pp3c14_24670V3.3"/>
    <property type="gene ID" value="Pp3c14_24670"/>
</dbReference>
<dbReference type="InterPro" id="IPR003832">
    <property type="entry name" value="DUF212"/>
</dbReference>
<keyword evidence="4" id="KW-1185">Reference proteome</keyword>
<dbReference type="EnsemblPlants" id="Pp3c14_24670V3.1">
    <property type="protein sequence ID" value="Pp3c14_24670V3.1"/>
    <property type="gene ID" value="Pp3c14_24670"/>
</dbReference>
<reference evidence="2 4" key="1">
    <citation type="journal article" date="2008" name="Science">
        <title>The Physcomitrella genome reveals evolutionary insights into the conquest of land by plants.</title>
        <authorList>
            <person name="Rensing S."/>
            <person name="Lang D."/>
            <person name="Zimmer A."/>
            <person name="Terry A."/>
            <person name="Salamov A."/>
            <person name="Shapiro H."/>
            <person name="Nishiyama T."/>
            <person name="Perroud P.-F."/>
            <person name="Lindquist E."/>
            <person name="Kamisugi Y."/>
            <person name="Tanahashi T."/>
            <person name="Sakakibara K."/>
            <person name="Fujita T."/>
            <person name="Oishi K."/>
            <person name="Shin-I T."/>
            <person name="Kuroki Y."/>
            <person name="Toyoda A."/>
            <person name="Suzuki Y."/>
            <person name="Hashimoto A."/>
            <person name="Yamaguchi K."/>
            <person name="Sugano A."/>
            <person name="Kohara Y."/>
            <person name="Fujiyama A."/>
            <person name="Anterola A."/>
            <person name="Aoki S."/>
            <person name="Ashton N."/>
            <person name="Barbazuk W.B."/>
            <person name="Barker E."/>
            <person name="Bennetzen J."/>
            <person name="Bezanilla M."/>
            <person name="Blankenship R."/>
            <person name="Cho S.H."/>
            <person name="Dutcher S."/>
            <person name="Estelle M."/>
            <person name="Fawcett J.A."/>
            <person name="Gundlach H."/>
            <person name="Hanada K."/>
            <person name="Heyl A."/>
            <person name="Hicks K.A."/>
            <person name="Hugh J."/>
            <person name="Lohr M."/>
            <person name="Mayer K."/>
            <person name="Melkozernov A."/>
            <person name="Murata T."/>
            <person name="Nelson D."/>
            <person name="Pils B."/>
            <person name="Prigge M."/>
            <person name="Reiss B."/>
            <person name="Renner T."/>
            <person name="Rombauts S."/>
            <person name="Rushton P."/>
            <person name="Sanderfoot A."/>
            <person name="Schween G."/>
            <person name="Shiu S.-H."/>
            <person name="Stueber K."/>
            <person name="Theodoulou F.L."/>
            <person name="Tu H."/>
            <person name="Van de Peer Y."/>
            <person name="Verrier P.J."/>
            <person name="Waters E."/>
            <person name="Wood A."/>
            <person name="Yang L."/>
            <person name="Cove D."/>
            <person name="Cuming A."/>
            <person name="Hasebe M."/>
            <person name="Lucas S."/>
            <person name="Mishler D.B."/>
            <person name="Reski R."/>
            <person name="Grigoriev I."/>
            <person name="Quatrano R.S."/>
            <person name="Boore J.L."/>
        </authorList>
    </citation>
    <scope>NUCLEOTIDE SEQUENCE [LARGE SCALE GENOMIC DNA]</scope>
    <source>
        <strain evidence="3 4">cv. Gransden 2004</strain>
    </source>
</reference>
<dbReference type="EnsemblPlants" id="Pp3c14_24670V3.3">
    <property type="protein sequence ID" value="Pp3c14_24670V3.3"/>
    <property type="gene ID" value="Pp3c14_24670"/>
</dbReference>
<evidence type="ECO:0000313" key="2">
    <source>
        <dbReference type="EMBL" id="PNR41588.1"/>
    </source>
</evidence>
<dbReference type="PaxDb" id="3218-PP1S69_149V6.1"/>
<dbReference type="STRING" id="3218.A0A2K1JJ64"/>